<proteinExistence type="predicted"/>
<dbReference type="EMBL" id="SNYM01000022">
    <property type="protein sequence ID" value="TDQ45007.1"/>
    <property type="molecule type" value="Genomic_DNA"/>
</dbReference>
<organism evidence="1 2">
    <name type="scientific">Permianibacter aggregans</name>
    <dbReference type="NCBI Taxonomy" id="1510150"/>
    <lineage>
        <taxon>Bacteria</taxon>
        <taxon>Pseudomonadati</taxon>
        <taxon>Pseudomonadota</taxon>
        <taxon>Gammaproteobacteria</taxon>
        <taxon>Pseudomonadales</taxon>
        <taxon>Pseudomonadaceae</taxon>
        <taxon>Permianibacter</taxon>
    </lineage>
</organism>
<dbReference type="Proteomes" id="UP000295375">
    <property type="component" value="Unassembled WGS sequence"/>
</dbReference>
<evidence type="ECO:0000313" key="2">
    <source>
        <dbReference type="Proteomes" id="UP000295375"/>
    </source>
</evidence>
<accession>A0A4V3D6R4</accession>
<dbReference type="AlphaFoldDB" id="A0A4V3D6R4"/>
<gene>
    <name evidence="1" type="ORF">EV696_12263</name>
</gene>
<evidence type="ECO:0008006" key="3">
    <source>
        <dbReference type="Google" id="ProtNLM"/>
    </source>
</evidence>
<dbReference type="RefSeq" id="WP_133593031.1">
    <property type="nucleotide sequence ID" value="NZ_CP037953.1"/>
</dbReference>
<name>A0A4V3D6R4_9GAMM</name>
<evidence type="ECO:0000313" key="1">
    <source>
        <dbReference type="EMBL" id="TDQ45007.1"/>
    </source>
</evidence>
<comment type="caution">
    <text evidence="1">The sequence shown here is derived from an EMBL/GenBank/DDBJ whole genome shotgun (WGS) entry which is preliminary data.</text>
</comment>
<dbReference type="OrthoDB" id="344992at2"/>
<reference evidence="1 2" key="1">
    <citation type="submission" date="2019-03" db="EMBL/GenBank/DDBJ databases">
        <title>Genomic Encyclopedia of Type Strains, Phase IV (KMG-IV): sequencing the most valuable type-strain genomes for metagenomic binning, comparative biology and taxonomic classification.</title>
        <authorList>
            <person name="Goeker M."/>
        </authorList>
    </citation>
    <scope>NUCLEOTIDE SEQUENCE [LARGE SCALE GENOMIC DNA]</scope>
    <source>
        <strain evidence="1 2">DSM 103792</strain>
    </source>
</reference>
<keyword evidence="2" id="KW-1185">Reference proteome</keyword>
<sequence>MPTLSTDREPSRSVQLAEWFNQGCACVSLNPEALTTTLERQLGPALAKTLARDMPGLFSPVALFLPAEEFRAMQQLIDTVESVVQLPAYQQQALQAAPMIARHTPAAQAVFMGYDFHRNGLQPKLIEINTNAGGAYLNAALQSAQQACCADMAALLRIPVTGDFGANVLAMFREEWSRERGDAPLQRIAIVDQQPAQQFLYPEFELARQLFVREGIEAIITAPEHLRFHSNRLWHADQPIDLVYNRLTDFFLEDAAHEALREAYIERAVVLTPHPHAYALFANKHNLVYLSDPACWRAWQLSEQQQSVLAKHIPKTIAVNPNHAEPLWQERRQWFFKPAQGFGSKASYRGDKLTRSTFAGIVAGDYVAQHIAPPTERIVNQHEHAISMKTDVRIYRYAGRTLLVAARLYQGQTTNMRTPGGGFAAVYLT</sequence>
<protein>
    <recommendedName>
        <fullName evidence="3">Circularly permuted ATP-grasp superfamily protein</fullName>
    </recommendedName>
</protein>